<dbReference type="GO" id="GO:0005634">
    <property type="term" value="C:nucleus"/>
    <property type="evidence" value="ECO:0007669"/>
    <property type="project" value="UniProtKB-SubCell"/>
</dbReference>
<dbReference type="EnsemblPlants" id="Pp3c17_23200V3.10">
    <property type="protein sequence ID" value="Pp3c17_23200V3.10"/>
    <property type="gene ID" value="Pp3c17_23200"/>
</dbReference>
<feature type="region of interest" description="Disordered" evidence="14">
    <location>
        <begin position="231"/>
        <end position="255"/>
    </location>
</feature>
<keyword evidence="9" id="KW-0010">Activator</keyword>
<evidence type="ECO:0000256" key="11">
    <source>
        <dbReference type="ARBA" id="ARBA00023242"/>
    </source>
</evidence>
<keyword evidence="7" id="KW-0805">Transcription regulation</keyword>
<reference evidence="18 19" key="2">
    <citation type="journal article" date="2018" name="Plant J.">
        <title>The Physcomitrella patens chromosome-scale assembly reveals moss genome structure and evolution.</title>
        <authorList>
            <person name="Lang D."/>
            <person name="Ullrich K.K."/>
            <person name="Murat F."/>
            <person name="Fuchs J."/>
            <person name="Jenkins J."/>
            <person name="Haas F.B."/>
            <person name="Piednoel M."/>
            <person name="Gundlach H."/>
            <person name="Van Bel M."/>
            <person name="Meyberg R."/>
            <person name="Vives C."/>
            <person name="Morata J."/>
            <person name="Symeonidi A."/>
            <person name="Hiss M."/>
            <person name="Muchero W."/>
            <person name="Kamisugi Y."/>
            <person name="Saleh O."/>
            <person name="Blanc G."/>
            <person name="Decker E.L."/>
            <person name="van Gessel N."/>
            <person name="Grimwood J."/>
            <person name="Hayes R.D."/>
            <person name="Graham S.W."/>
            <person name="Gunter L.E."/>
            <person name="McDaniel S.F."/>
            <person name="Hoernstein S.N.W."/>
            <person name="Larsson A."/>
            <person name="Li F.W."/>
            <person name="Perroud P.F."/>
            <person name="Phillips J."/>
            <person name="Ranjan P."/>
            <person name="Rokshar D.S."/>
            <person name="Rothfels C.J."/>
            <person name="Schneider L."/>
            <person name="Shu S."/>
            <person name="Stevenson D.W."/>
            <person name="Thummler F."/>
            <person name="Tillich M."/>
            <person name="Villarreal Aguilar J.C."/>
            <person name="Widiez T."/>
            <person name="Wong G.K."/>
            <person name="Wymore A."/>
            <person name="Zhang Y."/>
            <person name="Zimmer A.D."/>
            <person name="Quatrano R.S."/>
            <person name="Mayer K.F.X."/>
            <person name="Goodstein D."/>
            <person name="Casacuberta J.M."/>
            <person name="Vandepoele K."/>
            <person name="Reski R."/>
            <person name="Cuming A.C."/>
            <person name="Tuskan G.A."/>
            <person name="Maumus F."/>
            <person name="Salse J."/>
            <person name="Schmutz J."/>
            <person name="Rensing S.A."/>
        </authorList>
    </citation>
    <scope>NUCLEOTIDE SEQUENCE [LARGE SCALE GENOMIC DNA]</scope>
    <source>
        <strain evidence="18 19">cv. Gransden 2004</strain>
    </source>
</reference>
<keyword evidence="10" id="KW-0804">Transcription</keyword>
<evidence type="ECO:0000256" key="7">
    <source>
        <dbReference type="ARBA" id="ARBA00023015"/>
    </source>
</evidence>
<dbReference type="InterPro" id="IPR010402">
    <property type="entry name" value="CCT_domain"/>
</dbReference>
<dbReference type="InterPro" id="IPR013088">
    <property type="entry name" value="Znf_NHR/GATA"/>
</dbReference>
<keyword evidence="4" id="KW-0479">Metal-binding</keyword>
<gene>
    <name evidence="18" type="primary">LOC112294201</name>
</gene>
<evidence type="ECO:0000256" key="8">
    <source>
        <dbReference type="ARBA" id="ARBA00023125"/>
    </source>
</evidence>
<feature type="domain" description="Tify" evidence="17">
    <location>
        <begin position="132"/>
        <end position="167"/>
    </location>
</feature>
<evidence type="ECO:0000256" key="6">
    <source>
        <dbReference type="ARBA" id="ARBA00022833"/>
    </source>
</evidence>
<proteinExistence type="inferred from homology"/>
<comment type="subcellular location">
    <subcellularLocation>
        <location evidence="2 13">Nucleus</location>
    </subcellularLocation>
</comment>
<feature type="region of interest" description="Disordered" evidence="14">
    <location>
        <begin position="93"/>
        <end position="129"/>
    </location>
</feature>
<evidence type="ECO:0000259" key="15">
    <source>
        <dbReference type="PROSITE" id="PS50114"/>
    </source>
</evidence>
<evidence type="ECO:0000256" key="3">
    <source>
        <dbReference type="ARBA" id="ARBA00007722"/>
    </source>
</evidence>
<dbReference type="GO" id="GO:0006355">
    <property type="term" value="P:regulation of DNA-templated transcription"/>
    <property type="evidence" value="ECO:0007669"/>
    <property type="project" value="InterPro"/>
</dbReference>
<dbReference type="EnsemblPlants" id="Pp3c17_23200V3.9">
    <property type="protein sequence ID" value="Pp3c17_23200V3.9"/>
    <property type="gene ID" value="Pp3c17_23200"/>
</dbReference>
<dbReference type="Gramene" id="Pp3c17_23200V3.7">
    <property type="protein sequence ID" value="Pp3c17_23200V3.7"/>
    <property type="gene ID" value="Pp3c17_23200"/>
</dbReference>
<accession>A0A7I4BB19</accession>
<feature type="compositionally biased region" description="Acidic residues" evidence="14">
    <location>
        <begin position="97"/>
        <end position="110"/>
    </location>
</feature>
<evidence type="ECO:0000256" key="12">
    <source>
        <dbReference type="PROSITE-ProRule" id="PRU00094"/>
    </source>
</evidence>
<keyword evidence="5 12" id="KW-0863">Zinc-finger</keyword>
<dbReference type="PROSITE" id="PS51017">
    <property type="entry name" value="CCT"/>
    <property type="match status" value="1"/>
</dbReference>
<comment type="function">
    <text evidence="1">Transcriptional activator that specifically binds 5'-GATA-3' or 5'-GAT-3' motifs within gene promoters.</text>
</comment>
<evidence type="ECO:0000256" key="14">
    <source>
        <dbReference type="SAM" id="MobiDB-lite"/>
    </source>
</evidence>
<dbReference type="EnsemblPlants" id="Pp3c17_23200V3.6">
    <property type="protein sequence ID" value="Pp3c17_23200V3.6"/>
    <property type="gene ID" value="Pp3c17_23200"/>
</dbReference>
<dbReference type="FunCoup" id="A0A7I4BB19">
    <property type="interactions" value="2867"/>
</dbReference>
<dbReference type="CDD" id="cd00202">
    <property type="entry name" value="ZnF_GATA"/>
    <property type="match status" value="1"/>
</dbReference>
<dbReference type="EnsemblPlants" id="Pp3c17_23200V3.7">
    <property type="protein sequence ID" value="Pp3c17_23200V3.7"/>
    <property type="gene ID" value="Pp3c17_23200"/>
</dbReference>
<evidence type="ECO:0000256" key="9">
    <source>
        <dbReference type="ARBA" id="ARBA00023159"/>
    </source>
</evidence>
<evidence type="ECO:0000256" key="5">
    <source>
        <dbReference type="ARBA" id="ARBA00022771"/>
    </source>
</evidence>
<protein>
    <submittedName>
        <fullName evidence="18">Uncharacterized protein</fullName>
    </submittedName>
</protein>
<evidence type="ECO:0000256" key="1">
    <source>
        <dbReference type="ARBA" id="ARBA00002206"/>
    </source>
</evidence>
<dbReference type="InterPro" id="IPR000679">
    <property type="entry name" value="Znf_GATA"/>
</dbReference>
<keyword evidence="8" id="KW-0238">DNA-binding</keyword>
<dbReference type="InterPro" id="IPR010399">
    <property type="entry name" value="Tify_dom"/>
</dbReference>
<feature type="domain" description="CCT" evidence="16">
    <location>
        <begin position="200"/>
        <end position="242"/>
    </location>
</feature>
<dbReference type="Gramene" id="Pp3c17_23200V3.10">
    <property type="protein sequence ID" value="Pp3c17_23200V3.10"/>
    <property type="gene ID" value="Pp3c17_23200"/>
</dbReference>
<dbReference type="PANTHER" id="PTHR46125">
    <property type="entry name" value="GATA TRANSCRIPTION FACTOR 28"/>
    <property type="match status" value="1"/>
</dbReference>
<dbReference type="SMART" id="SM00401">
    <property type="entry name" value="ZnF_GATA"/>
    <property type="match status" value="1"/>
</dbReference>
<dbReference type="RefSeq" id="XP_024400206.1">
    <property type="nucleotide sequence ID" value="XM_024544438.2"/>
</dbReference>
<sequence>MRTEEVDVGGMSNADHLVHAQSLQLHHNIHQHSLNHALGHAQHGMHEMHVHGHGHGEADGQGRVDQRVQGHLEGDHVHGHHGHGMHRGEENAAGVEEHDDDAGDEEGLDEADMHSDGGGGNPGDPPVALAARTQGSTQLTLSYQGEVYVFDTVPPEKVQAVLLLLGGREIPPGMSGGNVSSHHHHKGMPELPTRMNMPQRLASLTRFREKRKERCYDKKIRYTVRKEVAQRMHRKKGQFASSRPTQEEGAPAANWDGTQASGQLLGPGGVQPEVMCVHCGIGERSTPMMRRGPAGPRTLCNACGLMWANKGVLRDLSKNLPLAAGGQQQLMLHPPQIILEQQQHQIAGLQHSVENVSRVVDVQMGSLQRGVDDQKNMASMVAVGGGPVVAAG</sequence>
<dbReference type="PROSITE" id="PS51320">
    <property type="entry name" value="TIFY"/>
    <property type="match status" value="1"/>
</dbReference>
<evidence type="ECO:0000313" key="18">
    <source>
        <dbReference type="EnsemblPlants" id="Pp3c17_23200V3.10"/>
    </source>
</evidence>
<evidence type="ECO:0000259" key="17">
    <source>
        <dbReference type="PROSITE" id="PS51320"/>
    </source>
</evidence>
<dbReference type="GeneID" id="112294201"/>
<evidence type="ECO:0000313" key="19">
    <source>
        <dbReference type="Proteomes" id="UP000006727"/>
    </source>
</evidence>
<dbReference type="Gramene" id="Pp3c17_23200V3.9">
    <property type="protein sequence ID" value="Pp3c17_23200V3.9"/>
    <property type="gene ID" value="Pp3c17_23200"/>
</dbReference>
<reference evidence="18" key="3">
    <citation type="submission" date="2020-12" db="UniProtKB">
        <authorList>
            <consortium name="EnsemblPlants"/>
        </authorList>
    </citation>
    <scope>IDENTIFICATION</scope>
</reference>
<organism evidence="18 19">
    <name type="scientific">Physcomitrium patens</name>
    <name type="common">Spreading-leaved earth moss</name>
    <name type="synonym">Physcomitrella patens</name>
    <dbReference type="NCBI Taxonomy" id="3218"/>
    <lineage>
        <taxon>Eukaryota</taxon>
        <taxon>Viridiplantae</taxon>
        <taxon>Streptophyta</taxon>
        <taxon>Embryophyta</taxon>
        <taxon>Bryophyta</taxon>
        <taxon>Bryophytina</taxon>
        <taxon>Bryopsida</taxon>
        <taxon>Funariidae</taxon>
        <taxon>Funariales</taxon>
        <taxon>Funariaceae</taxon>
        <taxon>Physcomitrium</taxon>
    </lineage>
</organism>
<dbReference type="InterPro" id="IPR045280">
    <property type="entry name" value="TIFY-like"/>
</dbReference>
<dbReference type="GO" id="GO:0008270">
    <property type="term" value="F:zinc ion binding"/>
    <property type="evidence" value="ECO:0007669"/>
    <property type="project" value="UniProtKB-KW"/>
</dbReference>
<dbReference type="Pfam" id="PF06203">
    <property type="entry name" value="CCT"/>
    <property type="match status" value="1"/>
</dbReference>
<dbReference type="Proteomes" id="UP000006727">
    <property type="component" value="Chromosome 17"/>
</dbReference>
<name>A0A7I4BB19_PHYPA</name>
<feature type="region of interest" description="Disordered" evidence="14">
    <location>
        <begin position="174"/>
        <end position="193"/>
    </location>
</feature>
<dbReference type="Gene3D" id="3.30.50.10">
    <property type="entry name" value="Erythroid Transcription Factor GATA-1, subunit A"/>
    <property type="match status" value="1"/>
</dbReference>
<dbReference type="KEGG" id="ppp:112294201"/>
<dbReference type="Pfam" id="PF06200">
    <property type="entry name" value="tify"/>
    <property type="match status" value="1"/>
</dbReference>
<reference evidence="18 19" key="1">
    <citation type="journal article" date="2008" name="Science">
        <title>The Physcomitrella genome reveals evolutionary insights into the conquest of land by plants.</title>
        <authorList>
            <person name="Rensing S."/>
            <person name="Lang D."/>
            <person name="Zimmer A."/>
            <person name="Terry A."/>
            <person name="Salamov A."/>
            <person name="Shapiro H."/>
            <person name="Nishiyama T."/>
            <person name="Perroud P.-F."/>
            <person name="Lindquist E."/>
            <person name="Kamisugi Y."/>
            <person name="Tanahashi T."/>
            <person name="Sakakibara K."/>
            <person name="Fujita T."/>
            <person name="Oishi K."/>
            <person name="Shin-I T."/>
            <person name="Kuroki Y."/>
            <person name="Toyoda A."/>
            <person name="Suzuki Y."/>
            <person name="Hashimoto A."/>
            <person name="Yamaguchi K."/>
            <person name="Sugano A."/>
            <person name="Kohara Y."/>
            <person name="Fujiyama A."/>
            <person name="Anterola A."/>
            <person name="Aoki S."/>
            <person name="Ashton N."/>
            <person name="Barbazuk W.B."/>
            <person name="Barker E."/>
            <person name="Bennetzen J."/>
            <person name="Bezanilla M."/>
            <person name="Blankenship R."/>
            <person name="Cho S.H."/>
            <person name="Dutcher S."/>
            <person name="Estelle M."/>
            <person name="Fawcett J.A."/>
            <person name="Gundlach H."/>
            <person name="Hanada K."/>
            <person name="Heyl A."/>
            <person name="Hicks K.A."/>
            <person name="Hugh J."/>
            <person name="Lohr M."/>
            <person name="Mayer K."/>
            <person name="Melkozernov A."/>
            <person name="Murata T."/>
            <person name="Nelson D."/>
            <person name="Pils B."/>
            <person name="Prigge M."/>
            <person name="Reiss B."/>
            <person name="Renner T."/>
            <person name="Rombauts S."/>
            <person name="Rushton P."/>
            <person name="Sanderfoot A."/>
            <person name="Schween G."/>
            <person name="Shiu S.-H."/>
            <person name="Stueber K."/>
            <person name="Theodoulou F.L."/>
            <person name="Tu H."/>
            <person name="Van de Peer Y."/>
            <person name="Verrier P.J."/>
            <person name="Waters E."/>
            <person name="Wood A."/>
            <person name="Yang L."/>
            <person name="Cove D."/>
            <person name="Cuming A."/>
            <person name="Hasebe M."/>
            <person name="Lucas S."/>
            <person name="Mishler D.B."/>
            <person name="Reski R."/>
            <person name="Grigoriev I."/>
            <person name="Quatrano R.S."/>
            <person name="Boore J.L."/>
        </authorList>
    </citation>
    <scope>NUCLEOTIDE SEQUENCE [LARGE SCALE GENOMIC DNA]</scope>
    <source>
        <strain evidence="18 19">cv. Gransden 2004</strain>
    </source>
</reference>
<dbReference type="OMA" id="HYMHEHG"/>
<evidence type="ECO:0000256" key="4">
    <source>
        <dbReference type="ARBA" id="ARBA00022723"/>
    </source>
</evidence>
<evidence type="ECO:0000256" key="10">
    <source>
        <dbReference type="ARBA" id="ARBA00023163"/>
    </source>
</evidence>
<dbReference type="Pfam" id="PF00320">
    <property type="entry name" value="GATA"/>
    <property type="match status" value="1"/>
</dbReference>
<feature type="domain" description="GATA-type" evidence="15">
    <location>
        <begin position="270"/>
        <end position="318"/>
    </location>
</feature>
<evidence type="ECO:0000256" key="2">
    <source>
        <dbReference type="ARBA" id="ARBA00004123"/>
    </source>
</evidence>
<dbReference type="SUPFAM" id="SSF57716">
    <property type="entry name" value="Glucocorticoid receptor-like (DNA-binding domain)"/>
    <property type="match status" value="1"/>
</dbReference>
<keyword evidence="11 13" id="KW-0539">Nucleus</keyword>
<keyword evidence="6" id="KW-0862">Zinc</keyword>
<keyword evidence="19" id="KW-1185">Reference proteome</keyword>
<comment type="similarity">
    <text evidence="3">Belongs to the type IV zinc-finger family. Class C subfamily.</text>
</comment>
<dbReference type="EMBL" id="ABEU02000017">
    <property type="status" value="NOT_ANNOTATED_CDS"/>
    <property type="molecule type" value="Genomic_DNA"/>
</dbReference>
<evidence type="ECO:0000256" key="13">
    <source>
        <dbReference type="PROSITE-ProRule" id="PRU00357"/>
    </source>
</evidence>
<dbReference type="PANTHER" id="PTHR46125:SF27">
    <property type="entry name" value="GATA TRANSCRIPTION FACTOR 28"/>
    <property type="match status" value="1"/>
</dbReference>
<dbReference type="GO" id="GO:0043565">
    <property type="term" value="F:sequence-specific DNA binding"/>
    <property type="evidence" value="ECO:0007669"/>
    <property type="project" value="InterPro"/>
</dbReference>
<dbReference type="PROSITE" id="PS00344">
    <property type="entry name" value="GATA_ZN_FINGER_1"/>
    <property type="match status" value="1"/>
</dbReference>
<dbReference type="Gramene" id="Pp3c17_23200V3.6">
    <property type="protein sequence ID" value="Pp3c17_23200V3.6"/>
    <property type="gene ID" value="Pp3c17_23200"/>
</dbReference>
<evidence type="ECO:0000259" key="16">
    <source>
        <dbReference type="PROSITE" id="PS51017"/>
    </source>
</evidence>
<dbReference type="AlphaFoldDB" id="A0A7I4BB19"/>
<dbReference type="OrthoDB" id="2162994at2759"/>
<dbReference type="SMART" id="SM00979">
    <property type="entry name" value="TIFY"/>
    <property type="match status" value="1"/>
</dbReference>
<dbReference type="PROSITE" id="PS50114">
    <property type="entry name" value="GATA_ZN_FINGER_2"/>
    <property type="match status" value="1"/>
</dbReference>